<dbReference type="GO" id="GO:0016301">
    <property type="term" value="F:kinase activity"/>
    <property type="evidence" value="ECO:0007669"/>
    <property type="project" value="UniProtKB-KW"/>
</dbReference>
<keyword evidence="2" id="KW-1185">Reference proteome</keyword>
<keyword evidence="1" id="KW-0418">Kinase</keyword>
<dbReference type="EMBL" id="AWUE01020724">
    <property type="protein sequence ID" value="OMO66758.1"/>
    <property type="molecule type" value="Genomic_DNA"/>
</dbReference>
<keyword evidence="1" id="KW-0808">Transferase</keyword>
<evidence type="ECO:0000313" key="1">
    <source>
        <dbReference type="EMBL" id="OMO66758.1"/>
    </source>
</evidence>
<proteinExistence type="predicted"/>
<sequence length="90" mass="10354">MDALVKHPNFKDKDFKWRDKFKSLFPGVKYGGHLKACYLHKSTEGEVDLHYKDNVEDQTNPQTMNTMNTTLNFFRTIMPTIVTAATIGKS</sequence>
<protein>
    <submittedName>
        <fullName evidence="1">Serine-protein kinase ATM-like protein</fullName>
    </submittedName>
</protein>
<gene>
    <name evidence="1" type="ORF">COLO4_30367</name>
</gene>
<dbReference type="Proteomes" id="UP000187203">
    <property type="component" value="Unassembled WGS sequence"/>
</dbReference>
<organism evidence="1 2">
    <name type="scientific">Corchorus olitorius</name>
    <dbReference type="NCBI Taxonomy" id="93759"/>
    <lineage>
        <taxon>Eukaryota</taxon>
        <taxon>Viridiplantae</taxon>
        <taxon>Streptophyta</taxon>
        <taxon>Embryophyta</taxon>
        <taxon>Tracheophyta</taxon>
        <taxon>Spermatophyta</taxon>
        <taxon>Magnoliopsida</taxon>
        <taxon>eudicotyledons</taxon>
        <taxon>Gunneridae</taxon>
        <taxon>Pentapetalae</taxon>
        <taxon>rosids</taxon>
        <taxon>malvids</taxon>
        <taxon>Malvales</taxon>
        <taxon>Malvaceae</taxon>
        <taxon>Grewioideae</taxon>
        <taxon>Apeibeae</taxon>
        <taxon>Corchorus</taxon>
    </lineage>
</organism>
<evidence type="ECO:0000313" key="2">
    <source>
        <dbReference type="Proteomes" id="UP000187203"/>
    </source>
</evidence>
<accession>A0A1R3H8S5</accession>
<dbReference type="AlphaFoldDB" id="A0A1R3H8S5"/>
<comment type="caution">
    <text evidence="1">The sequence shown here is derived from an EMBL/GenBank/DDBJ whole genome shotgun (WGS) entry which is preliminary data.</text>
</comment>
<name>A0A1R3H8S5_9ROSI</name>
<reference evidence="2" key="1">
    <citation type="submission" date="2013-09" db="EMBL/GenBank/DDBJ databases">
        <title>Corchorus olitorius genome sequencing.</title>
        <authorList>
            <person name="Alam M."/>
            <person name="Haque M.S."/>
            <person name="Islam M.S."/>
            <person name="Emdad E.M."/>
            <person name="Islam M.M."/>
            <person name="Ahmed B."/>
            <person name="Halim A."/>
            <person name="Hossen Q.M.M."/>
            <person name="Hossain M.Z."/>
            <person name="Ahmed R."/>
            <person name="Khan M.M."/>
            <person name="Islam R."/>
            <person name="Rashid M.M."/>
            <person name="Khan S.A."/>
            <person name="Rahman M.S."/>
            <person name="Alam M."/>
            <person name="Yahiya A.S."/>
            <person name="Khan M.S."/>
            <person name="Azam M.S."/>
            <person name="Haque T."/>
            <person name="Lashkar M.Z.H."/>
            <person name="Akhand A.I."/>
            <person name="Morshed G."/>
            <person name="Roy S."/>
            <person name="Uddin K.S."/>
            <person name="Rabeya T."/>
            <person name="Hossain A.S."/>
            <person name="Chowdhury A."/>
            <person name="Snigdha A.R."/>
            <person name="Mortoza M.S."/>
            <person name="Matin S.A."/>
            <person name="Hoque S.M.E."/>
            <person name="Islam M.K."/>
            <person name="Roy D.K."/>
            <person name="Haider R."/>
            <person name="Moosa M.M."/>
            <person name="Elias S.M."/>
            <person name="Hasan A.M."/>
            <person name="Jahan S."/>
            <person name="Shafiuddin M."/>
            <person name="Mahmood N."/>
            <person name="Shommy N.S."/>
        </authorList>
    </citation>
    <scope>NUCLEOTIDE SEQUENCE [LARGE SCALE GENOMIC DNA]</scope>
    <source>
        <strain evidence="2">cv. O-4</strain>
    </source>
</reference>